<dbReference type="EMBL" id="BAABFL010000135">
    <property type="protein sequence ID" value="GAA4649583.1"/>
    <property type="molecule type" value="Genomic_DNA"/>
</dbReference>
<feature type="coiled-coil region" evidence="1">
    <location>
        <begin position="1211"/>
        <end position="1245"/>
    </location>
</feature>
<keyword evidence="1" id="KW-0175">Coiled coil</keyword>
<feature type="coiled-coil region" evidence="1">
    <location>
        <begin position="1412"/>
        <end position="1460"/>
    </location>
</feature>
<reference evidence="5" key="1">
    <citation type="journal article" date="2019" name="Int. J. Syst. Evol. Microbiol.">
        <title>The Global Catalogue of Microorganisms (GCM) 10K type strain sequencing project: providing services to taxonomists for standard genome sequencing and annotation.</title>
        <authorList>
            <consortium name="The Broad Institute Genomics Platform"/>
            <consortium name="The Broad Institute Genome Sequencing Center for Infectious Disease"/>
            <person name="Wu L."/>
            <person name="Ma J."/>
        </authorList>
    </citation>
    <scope>NUCLEOTIDE SEQUENCE [LARGE SCALE GENOMIC DNA]</scope>
    <source>
        <strain evidence="5">JCM 17805</strain>
    </source>
</reference>
<feature type="signal peptide" evidence="2">
    <location>
        <begin position="1"/>
        <end position="24"/>
    </location>
</feature>
<feature type="coiled-coil region" evidence="1">
    <location>
        <begin position="1138"/>
        <end position="1165"/>
    </location>
</feature>
<evidence type="ECO:0000259" key="3">
    <source>
        <dbReference type="PROSITE" id="PS50234"/>
    </source>
</evidence>
<dbReference type="Proteomes" id="UP001500604">
    <property type="component" value="Unassembled WGS sequence"/>
</dbReference>
<protein>
    <recommendedName>
        <fullName evidence="3">VWFA domain-containing protein</fullName>
    </recommendedName>
</protein>
<sequence length="2025" mass="220676">MMIKTMYKKLAYAFGAFIYMTASLQGVQADDTEVYVGQKLVAGSVIRPNVLFIIDTSGSMDTRVDGNYCTKADYDFNSNACSRVTTKTCIRWRNGRCREYAYEYSYVKTRIQVVREVTQNLLDDLIASNKPVNVGLMRFDSNSDGGFIDVAIDKIEDTKSSIKNTLDSYYAQGGTPLSMSLYEAARYYMGQDIEYGSDASGCYIDYSGYVRCTNRETDASALLTPTKYKSPINHSCQSNNVILLTDGVPYNDYGANKTIRNWAANNTNKKTCGDTNNYDDNNDSGDCLDELAEFLFSTDGDIIDKLDSNDDGNTDEILFTKNDSVKTYTVGFATDQQLLRETALSGTGDAKNYFTTNNTSGLVSALQEIIQDILSQDANFAAPGVAVNAYNKLTHKNELYYSMFKPETGAAWTGNLKRYALEEICHDSNDNTVDCNSDTVSGSETLIVDSSGQPATDMDPSSETAGFFKKDARSWWSTVDDGGNVALGGAAEQITPANRTLLTYTATPPGPRANALSDKKSLSPLSTATVNNTLLGIGIEPSDSSYTLNETTLVAFAEGRQVTVQKSGEADKSTQMVMADVLHSQPLVIPYRVEETQDGDILKDSEGNPITGSDGLAIRDVNVTQADYLFYGDNMGFLRAVNTQTGAEKFAFMPGELLPNIKHYFKNLQGSEEKRYGIDGPINAWVQYTYQEDAAGDLIDTVGIRRSITGTVEAGSNGIPDLQTATRVILYFGMRRGGHNYYAMDVTDIDQPKLLWAIRGLTVDKKGNRLDRYGRSLDASNRVINYANGDLAASAITSTPLAPDSGFEKLGQSWSRPVLAKVPVGKDADGKPVNKQALIFTAGYDPNQDNDDDNLPVSDHLGNAIYVVDAETGQLIWSAGGPNTSHYTSRFNDLDGDNSNDLDTNGDNYNDSLNLKIADMTNGMPGDVVAVDVDGDGVINTLFAADTRAQVFRIDFNRNKDTTAQNCVTNCLASYASGGRIASLGGSDAASNRRFYGTPDVSIYSERGEEPFYAVALGSGWRAHPLNTDTRDRFYVFKDYNVLTTPTSYTYASSGTSVITESHLADITGTTLSDAEWAELNRELECIQHGETAGRNCSGFTQADGSVADYANDNIDALVNASKKAQEVLDAYRDAWGVTVLMDQRLALQEQLDALQKTLDTQAEQLAYNQSVFDDIASQAQLQEQVVAVQDIFEDYSLLSTEIETVIEPTYQAAETNYNNAQQAVADYEQVVIEKEQQLKNTQSAVAAKKEIDRLEPTIDEIKADLTILEPYLQPSEQAQYETKLQELFWNLYAQQYYYYWEYNDAGSNVTAEELEQRKNLYHSYLETSGYIALEPFLNKSTPANTAVLTMKIGSRNQWHNLFYLSTSQGSPSYADISVKTDQLVADKTSYDQAQQTLIDLNITYDDVETVHATATQEYTAASNQLSDLQNTQSEKLAEKDEALSNYNNALQEKADYESAINDPDGLLTQYARLEAFQTELAQSWTAITEKQAAINEARLNGDDTSALEAELATLEASYYGIPDDLDTPDVDESTTGQVAQRDALNDLTSEIKTLEQEIADLKAAGQDSSAKEIALLEKQAEWQTSVLALNTVTAGTLADAIAADEDSPFQSLNDSVAELESTINNLKTELDAMQQQKLAIQSEQSALEQAITWQAEEASPDSVLETYLDANALSQLKAADPNNNLTMAEALAFLDALNGGSSNDPDLDWVYSAATSQQTDILTALLGGLFTEATSHGDADGNGTLSLAEALSYISNKLALDPDNSSLQSVYDTLYGVDQGRLALTALNDAAQTSAALQAAFLLEHDPGDNGILEASDILTADQLAAALAADENGVLTVEEAFAWLVDEAEKTAAIRTAALQQRLDALILALEPGDTYTLTSDYFNNKDGWYLSLGATEKVLSNSVTINGAVFFNTYNTTTNSTVMSCGPDVGQANAYALNLLDGTAVYQDEDGNPIRSVALLRGGIAPAPVITINNNGVNLTIGTEGNPFTGNRRGDQGNITPINGDPLSQLEVMESTYWRENK</sequence>
<keyword evidence="5" id="KW-1185">Reference proteome</keyword>
<evidence type="ECO:0000313" key="5">
    <source>
        <dbReference type="Proteomes" id="UP001500604"/>
    </source>
</evidence>
<dbReference type="Gene3D" id="3.40.50.410">
    <property type="entry name" value="von Willebrand factor, type A domain"/>
    <property type="match status" value="1"/>
</dbReference>
<dbReference type="SUPFAM" id="SSF53300">
    <property type="entry name" value="vWA-like"/>
    <property type="match status" value="1"/>
</dbReference>
<evidence type="ECO:0000313" key="4">
    <source>
        <dbReference type="EMBL" id="GAA4649583.1"/>
    </source>
</evidence>
<feature type="coiled-coil region" evidence="1">
    <location>
        <begin position="1610"/>
        <end position="1651"/>
    </location>
</feature>
<organism evidence="4 5">
    <name type="scientific">Kistimonas scapharcae</name>
    <dbReference type="NCBI Taxonomy" id="1036133"/>
    <lineage>
        <taxon>Bacteria</taxon>
        <taxon>Pseudomonadati</taxon>
        <taxon>Pseudomonadota</taxon>
        <taxon>Gammaproteobacteria</taxon>
        <taxon>Oceanospirillales</taxon>
        <taxon>Endozoicomonadaceae</taxon>
        <taxon>Kistimonas</taxon>
    </lineage>
</organism>
<dbReference type="SUPFAM" id="SSF50998">
    <property type="entry name" value="Quinoprotein alcohol dehydrogenase-like"/>
    <property type="match status" value="1"/>
</dbReference>
<dbReference type="InterPro" id="IPR002035">
    <property type="entry name" value="VWF_A"/>
</dbReference>
<comment type="caution">
    <text evidence="4">The sequence shown here is derived from an EMBL/GenBank/DDBJ whole genome shotgun (WGS) entry which is preliminary data.</text>
</comment>
<dbReference type="InterPro" id="IPR036465">
    <property type="entry name" value="vWFA_dom_sf"/>
</dbReference>
<name>A0ABP8V2C5_9GAMM</name>
<proteinExistence type="predicted"/>
<gene>
    <name evidence="4" type="ORF">GCM10023116_18570</name>
</gene>
<accession>A0ABP8V2C5</accession>
<feature type="domain" description="VWFA" evidence="3">
    <location>
        <begin position="49"/>
        <end position="373"/>
    </location>
</feature>
<dbReference type="PROSITE" id="PS50234">
    <property type="entry name" value="VWFA"/>
    <property type="match status" value="1"/>
</dbReference>
<feature type="chain" id="PRO_5046257275" description="VWFA domain-containing protein" evidence="2">
    <location>
        <begin position="25"/>
        <end position="2025"/>
    </location>
</feature>
<feature type="coiled-coil region" evidence="1">
    <location>
        <begin position="1538"/>
        <end position="1572"/>
    </location>
</feature>
<dbReference type="InterPro" id="IPR011047">
    <property type="entry name" value="Quinoprotein_ADH-like_sf"/>
</dbReference>
<evidence type="ECO:0000256" key="1">
    <source>
        <dbReference type="SAM" id="Coils"/>
    </source>
</evidence>
<keyword evidence="2" id="KW-0732">Signal</keyword>
<dbReference type="RefSeq" id="WP_345195472.1">
    <property type="nucleotide sequence ID" value="NZ_BAABFL010000135.1"/>
</dbReference>
<evidence type="ECO:0000256" key="2">
    <source>
        <dbReference type="SAM" id="SignalP"/>
    </source>
</evidence>